<dbReference type="AlphaFoldDB" id="A0A0N8W0T6"/>
<feature type="transmembrane region" description="Helical" evidence="1">
    <location>
        <begin position="12"/>
        <end position="33"/>
    </location>
</feature>
<organism evidence="2 3">
    <name type="scientific">Corynebacterium lowii</name>
    <dbReference type="NCBI Taxonomy" id="1544413"/>
    <lineage>
        <taxon>Bacteria</taxon>
        <taxon>Bacillati</taxon>
        <taxon>Actinomycetota</taxon>
        <taxon>Actinomycetes</taxon>
        <taxon>Mycobacteriales</taxon>
        <taxon>Corynebacteriaceae</taxon>
        <taxon>Corynebacterium</taxon>
    </lineage>
</organism>
<name>A0A0N8W0T6_9CORY</name>
<evidence type="ECO:0008006" key="4">
    <source>
        <dbReference type="Google" id="ProtNLM"/>
    </source>
</evidence>
<feature type="transmembrane region" description="Helical" evidence="1">
    <location>
        <begin position="145"/>
        <end position="170"/>
    </location>
</feature>
<dbReference type="EMBL" id="LKEV01000001">
    <property type="protein sequence ID" value="KQB87602.1"/>
    <property type="molecule type" value="Genomic_DNA"/>
</dbReference>
<feature type="transmembrane region" description="Helical" evidence="1">
    <location>
        <begin position="245"/>
        <end position="267"/>
    </location>
</feature>
<dbReference type="OrthoDB" id="9785431at2"/>
<keyword evidence="1" id="KW-0472">Membrane</keyword>
<proteinExistence type="predicted"/>
<feature type="transmembrane region" description="Helical" evidence="1">
    <location>
        <begin position="222"/>
        <end position="239"/>
    </location>
</feature>
<keyword evidence="3" id="KW-1185">Reference proteome</keyword>
<dbReference type="InterPro" id="IPR026898">
    <property type="entry name" value="PrsW"/>
</dbReference>
<reference evidence="2 3" key="1">
    <citation type="submission" date="2015-10" db="EMBL/GenBank/DDBJ databases">
        <title>Corynebacteirum lowii and Corynebacterium oculi species nova, derived from human clinical disease and and emended description of Corynebacterium mastiditis.</title>
        <authorList>
            <person name="Bernard K."/>
            <person name="Pacheco A.L."/>
            <person name="Mcdougall C."/>
            <person name="Burtx T."/>
            <person name="Weibe D."/>
            <person name="Tyler S."/>
            <person name="Olson A.B."/>
            <person name="Cnockaert M."/>
            <person name="Eguchi H."/>
            <person name="Kuwahara T."/>
            <person name="Nakayama-Imaohji H."/>
            <person name="Boudewijins M."/>
            <person name="Van Hoecke F."/>
            <person name="Bernier A.-M."/>
            <person name="Vandamme P."/>
        </authorList>
    </citation>
    <scope>NUCLEOTIDE SEQUENCE [LARGE SCALE GENOMIC DNA]</scope>
    <source>
        <strain evidence="2 3">NML 130206</strain>
    </source>
</reference>
<dbReference type="STRING" id="1544413.Clow_00662"/>
<accession>A0A0N8W0T6</accession>
<dbReference type="Pfam" id="PF13367">
    <property type="entry name" value="PrsW-protease"/>
    <property type="match status" value="1"/>
</dbReference>
<dbReference type="PANTHER" id="PTHR36844">
    <property type="entry name" value="PROTEASE PRSW"/>
    <property type="match status" value="1"/>
</dbReference>
<feature type="transmembrane region" description="Helical" evidence="1">
    <location>
        <begin position="190"/>
        <end position="210"/>
    </location>
</feature>
<comment type="caution">
    <text evidence="2">The sequence shown here is derived from an EMBL/GenBank/DDBJ whole genome shotgun (WGS) entry which is preliminary data.</text>
</comment>
<sequence length="281" mass="30311">MIKSSSQETNRLPFVLIFISGLFVGAVTIYRNIAATLQFNPTGVILGSLFGLCYIVIFSSLFFLLKLLPSRYVVWLPAAILWGSGTVTTLVYESGQGMRDLFPQLGLSIFAASFAGAWPEEIGKAVGVLLILLSFRSLNKPWHGLVVGFFVGLGFTILEDIGYGSVAGLLDPSSDVSGVVGVWMIRTLAGPAQHAVYSGIIGFGLGLALFSEGRYMRWRWGVAAAFFALGFGCHFLWNISPESMAVSLVAMASAAVIGYGAFIYLAVKCYRENREMNSVGL</sequence>
<evidence type="ECO:0000313" key="2">
    <source>
        <dbReference type="EMBL" id="KQB87602.1"/>
    </source>
</evidence>
<dbReference type="PANTHER" id="PTHR36844:SF1">
    <property type="entry name" value="PROTEASE PRSW"/>
    <property type="match status" value="1"/>
</dbReference>
<gene>
    <name evidence="2" type="ORF">Clow_00662</name>
</gene>
<keyword evidence="1" id="KW-0812">Transmembrane</keyword>
<dbReference type="Proteomes" id="UP000050488">
    <property type="component" value="Unassembled WGS sequence"/>
</dbReference>
<keyword evidence="1" id="KW-1133">Transmembrane helix</keyword>
<feature type="transmembrane region" description="Helical" evidence="1">
    <location>
        <begin position="104"/>
        <end position="133"/>
    </location>
</feature>
<protein>
    <recommendedName>
        <fullName evidence="4">Protease PrsW</fullName>
    </recommendedName>
</protein>
<dbReference type="RefSeq" id="WP_082418486.1">
    <property type="nucleotide sequence ID" value="NZ_JAUSQY010000001.1"/>
</dbReference>
<feature type="transmembrane region" description="Helical" evidence="1">
    <location>
        <begin position="45"/>
        <end position="65"/>
    </location>
</feature>
<evidence type="ECO:0000313" key="3">
    <source>
        <dbReference type="Proteomes" id="UP000050488"/>
    </source>
</evidence>
<dbReference type="PATRIC" id="fig|1544413.3.peg.667"/>
<dbReference type="GO" id="GO:0008233">
    <property type="term" value="F:peptidase activity"/>
    <property type="evidence" value="ECO:0007669"/>
    <property type="project" value="InterPro"/>
</dbReference>
<feature type="transmembrane region" description="Helical" evidence="1">
    <location>
        <begin position="72"/>
        <end position="92"/>
    </location>
</feature>
<evidence type="ECO:0000256" key="1">
    <source>
        <dbReference type="SAM" id="Phobius"/>
    </source>
</evidence>